<dbReference type="Proteomes" id="UP000001747">
    <property type="component" value="Chromosome"/>
</dbReference>
<dbReference type="KEGG" id="sis:LS215_2270"/>
<evidence type="ECO:0000313" key="3">
    <source>
        <dbReference type="Proteomes" id="UP000001747"/>
    </source>
</evidence>
<feature type="transmembrane region" description="Helical" evidence="1">
    <location>
        <begin position="965"/>
        <end position="987"/>
    </location>
</feature>
<reference evidence="2 3" key="1">
    <citation type="journal article" date="2009" name="Proc. Natl. Acad. Sci. U.S.A.">
        <title>Biogeography of the Sulfolobus islandicus pan-genome.</title>
        <authorList>
            <person name="Reno M.L."/>
            <person name="Held N.L."/>
            <person name="Fields C.J."/>
            <person name="Burke P.V."/>
            <person name="Whitaker R.J."/>
        </authorList>
    </citation>
    <scope>NUCLEOTIDE SEQUENCE [LARGE SCALE GENOMIC DNA]</scope>
    <source>
        <strain evidence="3">L.S.2.15 / Lassen #1</strain>
    </source>
</reference>
<proteinExistence type="predicted"/>
<evidence type="ECO:0000313" key="2">
    <source>
        <dbReference type="EMBL" id="ACP36255.1"/>
    </source>
</evidence>
<dbReference type="AlphaFoldDB" id="C3MJV2"/>
<keyword evidence="1" id="KW-1133">Transmembrane helix</keyword>
<name>C3MJV2_SACI2</name>
<dbReference type="OrthoDB" id="56770at2157"/>
<accession>C3MJV2</accession>
<dbReference type="InterPro" id="IPR013783">
    <property type="entry name" value="Ig-like_fold"/>
</dbReference>
<evidence type="ECO:0000256" key="1">
    <source>
        <dbReference type="SAM" id="Phobius"/>
    </source>
</evidence>
<keyword evidence="1" id="KW-0812">Transmembrane</keyword>
<dbReference type="PANTHER" id="PTHR35902:SF3">
    <property type="entry name" value="NPCBM-ASSOCIATED, NEW3 DOMAIN OF ALPHA-GALACTOSIDASE"/>
    <property type="match status" value="1"/>
</dbReference>
<evidence type="ECO:0008006" key="4">
    <source>
        <dbReference type="Google" id="ProtNLM"/>
    </source>
</evidence>
<gene>
    <name evidence="2" type="ordered locus">LS215_2270</name>
</gene>
<dbReference type="PANTHER" id="PTHR35902">
    <property type="entry name" value="S-LAYER DOMAIN-LIKE PROTEIN-RELATED"/>
    <property type="match status" value="1"/>
</dbReference>
<dbReference type="EMBL" id="CP001399">
    <property type="protein sequence ID" value="ACP36255.1"/>
    <property type="molecule type" value="Genomic_DNA"/>
</dbReference>
<protein>
    <recommendedName>
        <fullName evidence="4">S-layer domain protein</fullName>
    </recommendedName>
</protein>
<dbReference type="HOGENOM" id="CLU_335136_0_0_2"/>
<keyword evidence="1" id="KW-0472">Membrane</keyword>
<dbReference type="RefSeq" id="WP_012714193.1">
    <property type="nucleotide sequence ID" value="NC_012589.1"/>
</dbReference>
<dbReference type="GeneID" id="7798253"/>
<dbReference type="Gene3D" id="2.60.40.10">
    <property type="entry name" value="Immunoglobulins"/>
    <property type="match status" value="1"/>
</dbReference>
<feature type="transmembrane region" description="Helical" evidence="1">
    <location>
        <begin position="21"/>
        <end position="44"/>
    </location>
</feature>
<sequence length="992" mass="107868">MILRTKEGKHLKAFRYIFLKVILMRRSLIILFFVILSPLTYLALPISSQSTPIQGYATSNELITPGEIEVPITFHLINLGQTLTDVTIIPADTYPFYLYPYNNGTELTHIPLWNQGQTVNVTYLFDIASAAKTGTYTDVVIVQGVTTSGTQATYDVLVPVVIAGYVNFSASSVWGTTSNPMIVGPGENNIPLTIILQNLGNSLVTNITLELNSQFPVKFLQNNATISAIPAGYYGEATVMASVYPNVTQGLYYIRLNIIYYHNATTTVLVPIDIGSSNQVSLEDAWGTPSDPIVAAPGETLLPLTIYVKNLGENLLSNVMLILQSHYPIQFLQNYTMIGFVPAGGYNYVTVVANVYKNVTPGVYYVPITLVAYDGGFMQTFEMPVYILGYVNFSASSVWGTTSNPMIVGPGENNIPLTIILQNTGIVSIMNATLFLQSQYPVEFLQNDVTIGNIPVGYPIPVTVLANVYPNVTNTGVYYITAKVMYYDGVIQYVKVPIYIQSLNQVSVEGVWGSLSNPILVAPGENNVPLTIVIKNLGENLMTNVSLILQSHYPIQFLQQNASVGFVPAGSYNYVTVTANVFPNATPGVYYIPATLVAYGGFKENIMITVDILGYITIQAQSLWGGVTSPITVSSGENDVPLTILLKNTGDVNILNATLVFQNVEYPLIFHQTNAQIGIVPAGQENYATVTISVFPNATPGVYYIPATLYYFNHKTTITIPITIYSPNISVNLITIPPQVFPSYYDVRLLVILTNFGGGIAENANVSIRSPFQVISSNPLHLGALPVGVPVNATFLINVPNDTIPKTYIINVTITYDGGKETYQYPLQIYPKANLIVAGVSYPSLSAGDSNVPITITLKNNGNSTAKNVIVRLGTSNLIYPHVSSSNPLQALTASEVFAGDIAPGQTINVTFVVDVSSGASSGTYPLAIALIWNQTGSLFPFEQSDTFYVTISPPFYEQFFKSPAGIITVIVIIIIIIVIVTVLLRVRNKRK</sequence>
<organism evidence="2 3">
    <name type="scientific">Saccharolobus islandicus (strain L.S.2.15 / Lassen #1)</name>
    <name type="common">Sulfolobus islandicus</name>
    <dbReference type="NCBI Taxonomy" id="429572"/>
    <lineage>
        <taxon>Archaea</taxon>
        <taxon>Thermoproteota</taxon>
        <taxon>Thermoprotei</taxon>
        <taxon>Sulfolobales</taxon>
        <taxon>Sulfolobaceae</taxon>
        <taxon>Saccharolobus</taxon>
    </lineage>
</organism>